<evidence type="ECO:0000256" key="1">
    <source>
        <dbReference type="SAM" id="MobiDB-lite"/>
    </source>
</evidence>
<dbReference type="OrthoDB" id="3899662at2759"/>
<feature type="compositionally biased region" description="Low complexity" evidence="1">
    <location>
        <begin position="221"/>
        <end position="234"/>
    </location>
</feature>
<dbReference type="AlphaFoldDB" id="A0A9Q8ZCF1"/>
<reference evidence="2" key="1">
    <citation type="submission" date="2021-12" db="EMBL/GenBank/DDBJ databases">
        <title>Curvularia clavata genome.</title>
        <authorList>
            <person name="Cao Y."/>
        </authorList>
    </citation>
    <scope>NUCLEOTIDE SEQUENCE</scope>
    <source>
        <strain evidence="2">Yc1106</strain>
    </source>
</reference>
<dbReference type="Proteomes" id="UP001056012">
    <property type="component" value="Chromosome 6"/>
</dbReference>
<evidence type="ECO:0000313" key="3">
    <source>
        <dbReference type="Proteomes" id="UP001056012"/>
    </source>
</evidence>
<feature type="compositionally biased region" description="Polar residues" evidence="1">
    <location>
        <begin position="203"/>
        <end position="220"/>
    </location>
</feature>
<sequence length="408" mass="44548">MHTPDRTYSGFLSLPTEIRCYIYDYLLAEPYAITISAGYAISSGNRIQDCARKTEIPGLPPHLVPLARRRHDTSLLSVAKPPTIALEDGQMNDTEGEKLGYPAPLALSLTSRLVNDELSDCIRRRRHITQARSVLDADGVPQDDEANEEGMSLYVSYPYGVLVLKNQYPYLLKQARKVYISGYYTALIEDESAAPDSGENEHLTPSNSITAPSFNTPASGPTTSVISTSSISPRRTPRHNASANSTRPRLRMGQPLPRESRHAANIAAAFPAFSKSTATHAPVALEHLMSTIFPKNLVPLAKCTARILFPGENTYGSLWGDDNSPVLHILRSMCGGKIDMKVLRCNMGTGVKLTARPKPEARIVSTSWVNWKKGDFRVAGNPGPPRRASEALGVSDLDEFLKGTECGA</sequence>
<evidence type="ECO:0000313" key="2">
    <source>
        <dbReference type="EMBL" id="USP80636.1"/>
    </source>
</evidence>
<keyword evidence="3" id="KW-1185">Reference proteome</keyword>
<name>A0A9Q8ZCF1_CURCL</name>
<feature type="region of interest" description="Disordered" evidence="1">
    <location>
        <begin position="194"/>
        <end position="254"/>
    </location>
</feature>
<organism evidence="2 3">
    <name type="scientific">Curvularia clavata</name>
    <dbReference type="NCBI Taxonomy" id="95742"/>
    <lineage>
        <taxon>Eukaryota</taxon>
        <taxon>Fungi</taxon>
        <taxon>Dikarya</taxon>
        <taxon>Ascomycota</taxon>
        <taxon>Pezizomycotina</taxon>
        <taxon>Dothideomycetes</taxon>
        <taxon>Pleosporomycetidae</taxon>
        <taxon>Pleosporales</taxon>
        <taxon>Pleosporineae</taxon>
        <taxon>Pleosporaceae</taxon>
        <taxon>Curvularia</taxon>
    </lineage>
</organism>
<protein>
    <submittedName>
        <fullName evidence="2">Uncharacterized protein</fullName>
    </submittedName>
</protein>
<dbReference type="EMBL" id="CP089279">
    <property type="protein sequence ID" value="USP80636.1"/>
    <property type="molecule type" value="Genomic_DNA"/>
</dbReference>
<proteinExistence type="predicted"/>
<dbReference type="VEuPathDB" id="FungiDB:yc1106_07910"/>
<accession>A0A9Q8ZCF1</accession>
<gene>
    <name evidence="2" type="ORF">yc1106_07910</name>
</gene>